<dbReference type="AlphaFoldDB" id="A0A9K3Q3U5"/>
<name>A0A9K3Q3U5_9STRA</name>
<proteinExistence type="predicted"/>
<dbReference type="EMBL" id="JAGRRH010000005">
    <property type="protein sequence ID" value="KAG7370257.1"/>
    <property type="molecule type" value="Genomic_DNA"/>
</dbReference>
<protein>
    <submittedName>
        <fullName evidence="1">Uncharacterized protein</fullName>
    </submittedName>
</protein>
<organism evidence="1 2">
    <name type="scientific">Nitzschia inconspicua</name>
    <dbReference type="NCBI Taxonomy" id="303405"/>
    <lineage>
        <taxon>Eukaryota</taxon>
        <taxon>Sar</taxon>
        <taxon>Stramenopiles</taxon>
        <taxon>Ochrophyta</taxon>
        <taxon>Bacillariophyta</taxon>
        <taxon>Bacillariophyceae</taxon>
        <taxon>Bacillariophycidae</taxon>
        <taxon>Bacillariales</taxon>
        <taxon>Bacillariaceae</taxon>
        <taxon>Nitzschia</taxon>
    </lineage>
</organism>
<sequence length="206" mass="23691">MHLNDRPRDLLIVDNERISANNVKRGILNKRSFFKASATPPLRKEVSFQSFVKAYKILHIDDYSIRQIRNTWYSEDEYKRIKKNMHSCLSSKETSTLKEEDRFICTRGLEDMSLEGQASRQQRREQAREAVLNAQLLQLMLGMKDDESLAHAYAVASFESKRIARLRGIADEQALYSTFQNENHVARVKGLPVFTPSPTLVAPFAA</sequence>
<dbReference type="Proteomes" id="UP000693970">
    <property type="component" value="Unassembled WGS sequence"/>
</dbReference>
<gene>
    <name evidence="1" type="ORF">IV203_028003</name>
</gene>
<accession>A0A9K3Q3U5</accession>
<comment type="caution">
    <text evidence="1">The sequence shown here is derived from an EMBL/GenBank/DDBJ whole genome shotgun (WGS) entry which is preliminary data.</text>
</comment>
<reference evidence="1" key="1">
    <citation type="journal article" date="2021" name="Sci. Rep.">
        <title>Diploid genomic architecture of Nitzschia inconspicua, an elite biomass production diatom.</title>
        <authorList>
            <person name="Oliver A."/>
            <person name="Podell S."/>
            <person name="Pinowska A."/>
            <person name="Traller J.C."/>
            <person name="Smith S.R."/>
            <person name="McClure R."/>
            <person name="Beliaev A."/>
            <person name="Bohutskyi P."/>
            <person name="Hill E.A."/>
            <person name="Rabines A."/>
            <person name="Zheng H."/>
            <person name="Allen L.Z."/>
            <person name="Kuo A."/>
            <person name="Grigoriev I.V."/>
            <person name="Allen A.E."/>
            <person name="Hazlebeck D."/>
            <person name="Allen E.E."/>
        </authorList>
    </citation>
    <scope>NUCLEOTIDE SEQUENCE</scope>
    <source>
        <strain evidence="1">Hildebrandi</strain>
    </source>
</reference>
<evidence type="ECO:0000313" key="1">
    <source>
        <dbReference type="EMBL" id="KAG7370257.1"/>
    </source>
</evidence>
<reference evidence="1" key="2">
    <citation type="submission" date="2021-04" db="EMBL/GenBank/DDBJ databases">
        <authorList>
            <person name="Podell S."/>
        </authorList>
    </citation>
    <scope>NUCLEOTIDE SEQUENCE</scope>
    <source>
        <strain evidence="1">Hildebrandi</strain>
    </source>
</reference>
<keyword evidence="2" id="KW-1185">Reference proteome</keyword>
<evidence type="ECO:0000313" key="2">
    <source>
        <dbReference type="Proteomes" id="UP000693970"/>
    </source>
</evidence>